<dbReference type="EMBL" id="JAHDVG010000466">
    <property type="protein sequence ID" value="KAH1182752.1"/>
    <property type="molecule type" value="Genomic_DNA"/>
</dbReference>
<gene>
    <name evidence="2" type="ORF">KIL84_004244</name>
</gene>
<evidence type="ECO:0000313" key="3">
    <source>
        <dbReference type="Proteomes" id="UP000827986"/>
    </source>
</evidence>
<sequence>MGDAGTGSGTEQEAPLVGIEEEPIYEDMATEGQSQDSNVENQPIDPESWKDGDVVMVAETMINSALAGGDSETKDTKRVCSERLSTVEPKEHDEEGATGPDGASAEGDDDSESDEGTIEVAQIKL</sequence>
<feature type="compositionally biased region" description="Acidic residues" evidence="1">
    <location>
        <begin position="19"/>
        <end position="29"/>
    </location>
</feature>
<reference evidence="2" key="1">
    <citation type="submission" date="2021-09" db="EMBL/GenBank/DDBJ databases">
        <title>The genome of Mauremys mutica provides insights into the evolution of semi-aquatic lifestyle.</title>
        <authorList>
            <person name="Gong S."/>
            <person name="Gao Y."/>
        </authorList>
    </citation>
    <scope>NUCLEOTIDE SEQUENCE</scope>
    <source>
        <strain evidence="2">MM-2020</strain>
        <tissue evidence="2">Muscle</tissue>
    </source>
</reference>
<feature type="compositionally biased region" description="Polar residues" evidence="1">
    <location>
        <begin position="31"/>
        <end position="41"/>
    </location>
</feature>
<feature type="region of interest" description="Disordered" evidence="1">
    <location>
        <begin position="84"/>
        <end position="125"/>
    </location>
</feature>
<proteinExistence type="predicted"/>
<comment type="caution">
    <text evidence="2">The sequence shown here is derived from an EMBL/GenBank/DDBJ whole genome shotgun (WGS) entry which is preliminary data.</text>
</comment>
<evidence type="ECO:0000256" key="1">
    <source>
        <dbReference type="SAM" id="MobiDB-lite"/>
    </source>
</evidence>
<organism evidence="2 3">
    <name type="scientific">Mauremys mutica</name>
    <name type="common">yellowpond turtle</name>
    <dbReference type="NCBI Taxonomy" id="74926"/>
    <lineage>
        <taxon>Eukaryota</taxon>
        <taxon>Metazoa</taxon>
        <taxon>Chordata</taxon>
        <taxon>Craniata</taxon>
        <taxon>Vertebrata</taxon>
        <taxon>Euteleostomi</taxon>
        <taxon>Archelosauria</taxon>
        <taxon>Testudinata</taxon>
        <taxon>Testudines</taxon>
        <taxon>Cryptodira</taxon>
        <taxon>Durocryptodira</taxon>
        <taxon>Testudinoidea</taxon>
        <taxon>Geoemydidae</taxon>
        <taxon>Geoemydinae</taxon>
        <taxon>Mauremys</taxon>
    </lineage>
</organism>
<protein>
    <submittedName>
        <fullName evidence="2">Uncharacterized protein</fullName>
    </submittedName>
</protein>
<feature type="region of interest" description="Disordered" evidence="1">
    <location>
        <begin position="1"/>
        <end position="51"/>
    </location>
</feature>
<name>A0A9D3XML3_9SAUR</name>
<dbReference type="AlphaFoldDB" id="A0A9D3XML3"/>
<evidence type="ECO:0000313" key="2">
    <source>
        <dbReference type="EMBL" id="KAH1182752.1"/>
    </source>
</evidence>
<keyword evidence="3" id="KW-1185">Reference proteome</keyword>
<feature type="compositionally biased region" description="Acidic residues" evidence="1">
    <location>
        <begin position="106"/>
        <end position="117"/>
    </location>
</feature>
<accession>A0A9D3XML3</accession>
<dbReference type="Proteomes" id="UP000827986">
    <property type="component" value="Unassembled WGS sequence"/>
</dbReference>